<evidence type="ECO:0000313" key="12">
    <source>
        <dbReference type="Proteomes" id="UP000036987"/>
    </source>
</evidence>
<dbReference type="STRING" id="29655.A0A0K9Q4R0"/>
<dbReference type="OMA" id="HDASTMR"/>
<dbReference type="InterPro" id="IPR006563">
    <property type="entry name" value="POX_dom"/>
</dbReference>
<comment type="subcellular location">
    <subcellularLocation>
        <location evidence="1 8">Nucleus</location>
    </subcellularLocation>
</comment>
<evidence type="ECO:0000256" key="2">
    <source>
        <dbReference type="ARBA" id="ARBA00006454"/>
    </source>
</evidence>
<keyword evidence="6" id="KW-0804">Transcription</keyword>
<evidence type="ECO:0000256" key="6">
    <source>
        <dbReference type="ARBA" id="ARBA00023163"/>
    </source>
</evidence>
<gene>
    <name evidence="11" type="ORF">ZOSMA_106G00550</name>
</gene>
<feature type="region of interest" description="Disordered" evidence="9">
    <location>
        <begin position="149"/>
        <end position="173"/>
    </location>
</feature>
<comment type="caution">
    <text evidence="11">The sequence shown here is derived from an EMBL/GenBank/DDBJ whole genome shotgun (WGS) entry which is preliminary data.</text>
</comment>
<feature type="domain" description="Homeobox" evidence="10">
    <location>
        <begin position="314"/>
        <end position="377"/>
    </location>
</feature>
<dbReference type="FunFam" id="1.10.10.60:FF:000083">
    <property type="entry name" value="BEL1-like homeodomain protein 4"/>
    <property type="match status" value="1"/>
</dbReference>
<evidence type="ECO:0000256" key="8">
    <source>
        <dbReference type="PROSITE-ProRule" id="PRU00108"/>
    </source>
</evidence>
<dbReference type="OrthoDB" id="10056939at2759"/>
<name>A0A0K9Q4R0_ZOSMR</name>
<dbReference type="EMBL" id="LFYR01000079">
    <property type="protein sequence ID" value="KMZ76149.1"/>
    <property type="molecule type" value="Genomic_DNA"/>
</dbReference>
<evidence type="ECO:0000256" key="3">
    <source>
        <dbReference type="ARBA" id="ARBA00023015"/>
    </source>
</evidence>
<evidence type="ECO:0000256" key="9">
    <source>
        <dbReference type="SAM" id="MobiDB-lite"/>
    </source>
</evidence>
<dbReference type="SMART" id="SM00574">
    <property type="entry name" value="POX"/>
    <property type="match status" value="1"/>
</dbReference>
<dbReference type="Pfam" id="PF05920">
    <property type="entry name" value="Homeobox_KN"/>
    <property type="match status" value="1"/>
</dbReference>
<dbReference type="CDD" id="cd00086">
    <property type="entry name" value="homeodomain"/>
    <property type="match status" value="1"/>
</dbReference>
<keyword evidence="5 8" id="KW-0371">Homeobox</keyword>
<dbReference type="InterPro" id="IPR008422">
    <property type="entry name" value="KN_HD"/>
</dbReference>
<comment type="similarity">
    <text evidence="2">Belongs to the TALE/BELL homeobox family.</text>
</comment>
<dbReference type="Pfam" id="PF07526">
    <property type="entry name" value="POX"/>
    <property type="match status" value="1"/>
</dbReference>
<evidence type="ECO:0000256" key="1">
    <source>
        <dbReference type="ARBA" id="ARBA00004123"/>
    </source>
</evidence>
<dbReference type="Proteomes" id="UP000036987">
    <property type="component" value="Unassembled WGS sequence"/>
</dbReference>
<dbReference type="SUPFAM" id="SSF46689">
    <property type="entry name" value="Homeodomain-like"/>
    <property type="match status" value="1"/>
</dbReference>
<keyword evidence="12" id="KW-1185">Reference proteome</keyword>
<dbReference type="AlphaFoldDB" id="A0A0K9Q4R0"/>
<evidence type="ECO:0000256" key="7">
    <source>
        <dbReference type="ARBA" id="ARBA00023242"/>
    </source>
</evidence>
<dbReference type="InterPro" id="IPR050224">
    <property type="entry name" value="TALE_homeobox"/>
</dbReference>
<reference evidence="12" key="1">
    <citation type="journal article" date="2016" name="Nature">
        <title>The genome of the seagrass Zostera marina reveals angiosperm adaptation to the sea.</title>
        <authorList>
            <person name="Olsen J.L."/>
            <person name="Rouze P."/>
            <person name="Verhelst B."/>
            <person name="Lin Y.-C."/>
            <person name="Bayer T."/>
            <person name="Collen J."/>
            <person name="Dattolo E."/>
            <person name="De Paoli E."/>
            <person name="Dittami S."/>
            <person name="Maumus F."/>
            <person name="Michel G."/>
            <person name="Kersting A."/>
            <person name="Lauritano C."/>
            <person name="Lohaus R."/>
            <person name="Toepel M."/>
            <person name="Tonon T."/>
            <person name="Vanneste K."/>
            <person name="Amirebrahimi M."/>
            <person name="Brakel J."/>
            <person name="Bostroem C."/>
            <person name="Chovatia M."/>
            <person name="Grimwood J."/>
            <person name="Jenkins J.W."/>
            <person name="Jueterbock A."/>
            <person name="Mraz A."/>
            <person name="Stam W.T."/>
            <person name="Tice H."/>
            <person name="Bornberg-Bauer E."/>
            <person name="Green P.J."/>
            <person name="Pearson G.A."/>
            <person name="Procaccini G."/>
            <person name="Duarte C.M."/>
            <person name="Schmutz J."/>
            <person name="Reusch T.B.H."/>
            <person name="Van de Peer Y."/>
        </authorList>
    </citation>
    <scope>NUCLEOTIDE SEQUENCE [LARGE SCALE GENOMIC DNA]</scope>
    <source>
        <strain evidence="12">cv. Finnish</strain>
    </source>
</reference>
<sequence length="572" mass="63349">MQSYGRNTDLYGLQTGMEMLGMAAAASNSKNEAQYYQQQQNQQQSGTSSEFNNGIFVDDSSLRCLFPTQPLSLSLCNSIPTPNMVNYQHQNQNQQQDHQDGVFINMPQGFYDQQLKSSRYLIPTQELLREFCDILSSSGLNQKMIMKKKKDNNNNNNGGGGGGGNQWVEGGCSSSSSSSWNHYNTQQQQALLQSLDILDLQRRKARLFAMLEEVNMRFKKYSDQMKAVINSFDTVVGVGSSEVYTTLATKAMSKHFRCLRDGIVGQIKITKKIMGEKDAIAPGSSRGETPRLKLLDQCIRQQKAFQQGGGVIDNQPWRPQRGLPERSVSILRAWLFEHFLNPYPSDVDKHILARQTGLSRSQVSNWFINARVRLWKPMVEEMYVEETKEEDVRDITAGFDHSGNSTGVGVISGASGGCDIGGGGFSVASTNPTLEDQKPDYDSLFSVVNGTSNYNREHNNYQFPNDCWSYGAGNGSSSTTTGTGGGFGNGVSLTLGLKQHNDNIQFGPPDPSLFFQRSSDAEQLEPPQIGQQFTTGVVNMDQGGDVGDERQNLQIPYRNMMGGAQLLHDLTR</sequence>
<dbReference type="GO" id="GO:0006355">
    <property type="term" value="P:regulation of DNA-templated transcription"/>
    <property type="evidence" value="ECO:0007669"/>
    <property type="project" value="InterPro"/>
</dbReference>
<protein>
    <recommendedName>
        <fullName evidence="10">Homeobox domain-containing protein</fullName>
    </recommendedName>
</protein>
<feature type="DNA-binding region" description="Homeobox" evidence="8">
    <location>
        <begin position="316"/>
        <end position="378"/>
    </location>
</feature>
<dbReference type="SMART" id="SM00389">
    <property type="entry name" value="HOX"/>
    <property type="match status" value="1"/>
</dbReference>
<dbReference type="InterPro" id="IPR001356">
    <property type="entry name" value="HD"/>
</dbReference>
<feature type="region of interest" description="Disordered" evidence="9">
    <location>
        <begin position="33"/>
        <end position="52"/>
    </location>
</feature>
<dbReference type="GO" id="GO:0005634">
    <property type="term" value="C:nucleus"/>
    <property type="evidence" value="ECO:0000318"/>
    <property type="project" value="GO_Central"/>
</dbReference>
<evidence type="ECO:0000256" key="5">
    <source>
        <dbReference type="ARBA" id="ARBA00023155"/>
    </source>
</evidence>
<proteinExistence type="inferred from homology"/>
<dbReference type="PANTHER" id="PTHR11850">
    <property type="entry name" value="HOMEOBOX PROTEIN TRANSCRIPTION FACTORS"/>
    <property type="match status" value="1"/>
</dbReference>
<dbReference type="PROSITE" id="PS50071">
    <property type="entry name" value="HOMEOBOX_2"/>
    <property type="match status" value="1"/>
</dbReference>
<keyword evidence="7 8" id="KW-0539">Nucleus</keyword>
<dbReference type="InterPro" id="IPR009057">
    <property type="entry name" value="Homeodomain-like_sf"/>
</dbReference>
<keyword evidence="3" id="KW-0805">Transcription regulation</keyword>
<dbReference type="GO" id="GO:0003677">
    <property type="term" value="F:DNA binding"/>
    <property type="evidence" value="ECO:0007669"/>
    <property type="project" value="UniProtKB-UniRule"/>
</dbReference>
<feature type="compositionally biased region" description="Low complexity" evidence="9">
    <location>
        <begin position="34"/>
        <end position="44"/>
    </location>
</feature>
<organism evidence="11 12">
    <name type="scientific">Zostera marina</name>
    <name type="common">Eelgrass</name>
    <dbReference type="NCBI Taxonomy" id="29655"/>
    <lineage>
        <taxon>Eukaryota</taxon>
        <taxon>Viridiplantae</taxon>
        <taxon>Streptophyta</taxon>
        <taxon>Embryophyta</taxon>
        <taxon>Tracheophyta</taxon>
        <taxon>Spermatophyta</taxon>
        <taxon>Magnoliopsida</taxon>
        <taxon>Liliopsida</taxon>
        <taxon>Zosteraceae</taxon>
        <taxon>Zostera</taxon>
    </lineage>
</organism>
<evidence type="ECO:0000259" key="10">
    <source>
        <dbReference type="PROSITE" id="PS50071"/>
    </source>
</evidence>
<evidence type="ECO:0000256" key="4">
    <source>
        <dbReference type="ARBA" id="ARBA00023125"/>
    </source>
</evidence>
<evidence type="ECO:0000313" key="11">
    <source>
        <dbReference type="EMBL" id="KMZ76149.1"/>
    </source>
</evidence>
<accession>A0A0K9Q4R0</accession>
<dbReference type="Gene3D" id="1.10.10.60">
    <property type="entry name" value="Homeodomain-like"/>
    <property type="match status" value="1"/>
</dbReference>
<keyword evidence="4 8" id="KW-0238">DNA-binding</keyword>